<accession>A0A6J2UF99</accession>
<evidence type="ECO:0000256" key="10">
    <source>
        <dbReference type="SAM" id="Phobius"/>
    </source>
</evidence>
<keyword evidence="8" id="KW-0811">Translocation</keyword>
<sequence>MEQNLAARRRRQRNRKQKNIDENVLNTLMPDLSNPVSYLYLAAALFKALLPTGAFVKNSIRLVKRCTKPNRQEFRQAALATAVGFLIMGFIGFFVKLLHIPVTNIIIG</sequence>
<evidence type="ECO:0000256" key="6">
    <source>
        <dbReference type="ARBA" id="ARBA00022927"/>
    </source>
</evidence>
<keyword evidence="11" id="KW-1185">Reference proteome</keyword>
<evidence type="ECO:0000256" key="4">
    <source>
        <dbReference type="ARBA" id="ARBA00022692"/>
    </source>
</evidence>
<feature type="transmembrane region" description="Helical" evidence="10">
    <location>
        <begin position="38"/>
        <end position="56"/>
    </location>
</feature>
<keyword evidence="6" id="KW-0653">Protein transport</keyword>
<dbReference type="GeneID" id="115633755"/>
<comment type="subcellular location">
    <subcellularLocation>
        <location evidence="1">Endoplasmic reticulum membrane</location>
        <topology evidence="1">Single-pass membrane protein</topology>
    </subcellularLocation>
</comment>
<keyword evidence="5" id="KW-0256">Endoplasmic reticulum</keyword>
<dbReference type="PANTHER" id="PTHR12309">
    <property type="entry name" value="SEC61 GAMMA SUBUNIT"/>
    <property type="match status" value="1"/>
</dbReference>
<evidence type="ECO:0000313" key="12">
    <source>
        <dbReference type="RefSeq" id="XP_030387089.1"/>
    </source>
</evidence>
<evidence type="ECO:0000256" key="7">
    <source>
        <dbReference type="ARBA" id="ARBA00022989"/>
    </source>
</evidence>
<dbReference type="NCBIfam" id="TIGR00327">
    <property type="entry name" value="secE_euk_arch"/>
    <property type="match status" value="1"/>
</dbReference>
<dbReference type="AlphaFoldDB" id="A0A6J2UF99"/>
<dbReference type="GO" id="GO:0006605">
    <property type="term" value="P:protein targeting"/>
    <property type="evidence" value="ECO:0007669"/>
    <property type="project" value="InterPro"/>
</dbReference>
<keyword evidence="4 10" id="KW-0812">Transmembrane</keyword>
<dbReference type="Gene3D" id="1.20.5.820">
    <property type="entry name" value="Preprotein translocase SecE subunit"/>
    <property type="match status" value="1"/>
</dbReference>
<dbReference type="SUPFAM" id="SSF103456">
    <property type="entry name" value="Preprotein translocase SecE subunit"/>
    <property type="match status" value="1"/>
</dbReference>
<comment type="similarity">
    <text evidence="2">Belongs to the SecE/SEC61-gamma family.</text>
</comment>
<dbReference type="GO" id="GO:0005789">
    <property type="term" value="C:endoplasmic reticulum membrane"/>
    <property type="evidence" value="ECO:0007669"/>
    <property type="project" value="UniProtKB-SubCell"/>
</dbReference>
<dbReference type="Proteomes" id="UP000504634">
    <property type="component" value="Unplaced"/>
</dbReference>
<dbReference type="InterPro" id="IPR008158">
    <property type="entry name" value="Translocase_Sec61-g"/>
</dbReference>
<gene>
    <name evidence="12" type="primary">LOC115633755</name>
</gene>
<proteinExistence type="inferred from homology"/>
<protein>
    <submittedName>
        <fullName evidence="12">Protein transport protein Sec61 subunit gamma</fullName>
    </submittedName>
</protein>
<dbReference type="Pfam" id="PF00584">
    <property type="entry name" value="SecE"/>
    <property type="match status" value="1"/>
</dbReference>
<evidence type="ECO:0000256" key="8">
    <source>
        <dbReference type="ARBA" id="ARBA00023010"/>
    </source>
</evidence>
<organism evidence="11 12">
    <name type="scientific">Drosophila lebanonensis</name>
    <name type="common">Fruit fly</name>
    <name type="synonym">Scaptodrosophila lebanonensis</name>
    <dbReference type="NCBI Taxonomy" id="7225"/>
    <lineage>
        <taxon>Eukaryota</taxon>
        <taxon>Metazoa</taxon>
        <taxon>Ecdysozoa</taxon>
        <taxon>Arthropoda</taxon>
        <taxon>Hexapoda</taxon>
        <taxon>Insecta</taxon>
        <taxon>Pterygota</taxon>
        <taxon>Neoptera</taxon>
        <taxon>Endopterygota</taxon>
        <taxon>Diptera</taxon>
        <taxon>Brachycera</taxon>
        <taxon>Muscomorpha</taxon>
        <taxon>Ephydroidea</taxon>
        <taxon>Drosophilidae</taxon>
        <taxon>Scaptodrosophila</taxon>
    </lineage>
</organism>
<dbReference type="RefSeq" id="XP_030387089.1">
    <property type="nucleotide sequence ID" value="XM_030531229.1"/>
</dbReference>
<dbReference type="GO" id="GO:0008320">
    <property type="term" value="F:protein transmembrane transporter activity"/>
    <property type="evidence" value="ECO:0007669"/>
    <property type="project" value="InterPro"/>
</dbReference>
<evidence type="ECO:0000256" key="3">
    <source>
        <dbReference type="ARBA" id="ARBA00022448"/>
    </source>
</evidence>
<evidence type="ECO:0000256" key="5">
    <source>
        <dbReference type="ARBA" id="ARBA00022824"/>
    </source>
</evidence>
<dbReference type="InterPro" id="IPR001901">
    <property type="entry name" value="Translocase_SecE/Sec61-g"/>
</dbReference>
<feature type="transmembrane region" description="Helical" evidence="10">
    <location>
        <begin position="77"/>
        <end position="95"/>
    </location>
</feature>
<evidence type="ECO:0000256" key="1">
    <source>
        <dbReference type="ARBA" id="ARBA00004389"/>
    </source>
</evidence>
<dbReference type="PROSITE" id="PS01067">
    <property type="entry name" value="SECE_SEC61G"/>
    <property type="match status" value="1"/>
</dbReference>
<evidence type="ECO:0000256" key="2">
    <source>
        <dbReference type="ARBA" id="ARBA00008274"/>
    </source>
</evidence>
<dbReference type="InterPro" id="IPR023391">
    <property type="entry name" value="Prot_translocase_SecE_dom_sf"/>
</dbReference>
<reference evidence="12" key="1">
    <citation type="submission" date="2025-08" db="UniProtKB">
        <authorList>
            <consortium name="RefSeq"/>
        </authorList>
    </citation>
    <scope>IDENTIFICATION</scope>
    <source>
        <strain evidence="12">11010-0011.00</strain>
        <tissue evidence="12">Whole body</tissue>
    </source>
</reference>
<name>A0A6J2UF99_DROLE</name>
<evidence type="ECO:0000313" key="11">
    <source>
        <dbReference type="Proteomes" id="UP000504634"/>
    </source>
</evidence>
<keyword evidence="7 10" id="KW-1133">Transmembrane helix</keyword>
<dbReference type="OrthoDB" id="2401875at2759"/>
<keyword evidence="9 10" id="KW-0472">Membrane</keyword>
<dbReference type="HAMAP" id="MF_00422">
    <property type="entry name" value="SecE"/>
    <property type="match status" value="1"/>
</dbReference>
<dbReference type="GO" id="GO:0006886">
    <property type="term" value="P:intracellular protein transport"/>
    <property type="evidence" value="ECO:0007669"/>
    <property type="project" value="InterPro"/>
</dbReference>
<keyword evidence="3" id="KW-0813">Transport</keyword>
<evidence type="ECO:0000256" key="9">
    <source>
        <dbReference type="ARBA" id="ARBA00023136"/>
    </source>
</evidence>